<dbReference type="EMBL" id="UYSL01020706">
    <property type="protein sequence ID" value="VDL75855.1"/>
    <property type="molecule type" value="Genomic_DNA"/>
</dbReference>
<dbReference type="Proteomes" id="UP000271162">
    <property type="component" value="Unassembled WGS sequence"/>
</dbReference>
<feature type="region of interest" description="Disordered" evidence="1">
    <location>
        <begin position="1"/>
        <end position="41"/>
    </location>
</feature>
<feature type="compositionally biased region" description="Acidic residues" evidence="1">
    <location>
        <begin position="17"/>
        <end position="39"/>
    </location>
</feature>
<reference evidence="4" key="1">
    <citation type="submission" date="2017-02" db="UniProtKB">
        <authorList>
            <consortium name="WormBaseParasite"/>
        </authorList>
    </citation>
    <scope>IDENTIFICATION</scope>
</reference>
<keyword evidence="3" id="KW-1185">Reference proteome</keyword>
<sequence>MAADPWEQRRRGHGNGEDGDGDGEDGDEDEGSSNEEDEERLTVELEWCSVTNLFIEVMHHSGIKLF</sequence>
<evidence type="ECO:0000313" key="2">
    <source>
        <dbReference type="EMBL" id="VDL75855.1"/>
    </source>
</evidence>
<dbReference type="AlphaFoldDB" id="A0A0N4Y7V6"/>
<gene>
    <name evidence="2" type="ORF">NBR_LOCUS12266</name>
</gene>
<evidence type="ECO:0000256" key="1">
    <source>
        <dbReference type="SAM" id="MobiDB-lite"/>
    </source>
</evidence>
<proteinExistence type="predicted"/>
<dbReference type="WBParaSite" id="NBR_0001226501-mRNA-1">
    <property type="protein sequence ID" value="NBR_0001226501-mRNA-1"/>
    <property type="gene ID" value="NBR_0001226501"/>
</dbReference>
<protein>
    <submittedName>
        <fullName evidence="2 4">Uncharacterized protein</fullName>
    </submittedName>
</protein>
<organism evidence="4">
    <name type="scientific">Nippostrongylus brasiliensis</name>
    <name type="common">Rat hookworm</name>
    <dbReference type="NCBI Taxonomy" id="27835"/>
    <lineage>
        <taxon>Eukaryota</taxon>
        <taxon>Metazoa</taxon>
        <taxon>Ecdysozoa</taxon>
        <taxon>Nematoda</taxon>
        <taxon>Chromadorea</taxon>
        <taxon>Rhabditida</taxon>
        <taxon>Rhabditina</taxon>
        <taxon>Rhabditomorpha</taxon>
        <taxon>Strongyloidea</taxon>
        <taxon>Heligmosomidae</taxon>
        <taxon>Nippostrongylus</taxon>
    </lineage>
</organism>
<evidence type="ECO:0000313" key="3">
    <source>
        <dbReference type="Proteomes" id="UP000271162"/>
    </source>
</evidence>
<accession>A0A0N4Y7V6</accession>
<name>A0A0N4Y7V6_NIPBR</name>
<reference evidence="2 3" key="2">
    <citation type="submission" date="2018-11" db="EMBL/GenBank/DDBJ databases">
        <authorList>
            <consortium name="Pathogen Informatics"/>
        </authorList>
    </citation>
    <scope>NUCLEOTIDE SEQUENCE [LARGE SCALE GENOMIC DNA]</scope>
</reference>
<evidence type="ECO:0000313" key="4">
    <source>
        <dbReference type="WBParaSite" id="NBR_0001226501-mRNA-1"/>
    </source>
</evidence>